<keyword evidence="1" id="KW-0472">Membrane</keyword>
<keyword evidence="3" id="KW-1185">Reference proteome</keyword>
<dbReference type="AlphaFoldDB" id="A0A1E5Q4D4"/>
<comment type="caution">
    <text evidence="2">The sequence shown here is derived from an EMBL/GenBank/DDBJ whole genome shotgun (WGS) entry which is preliminary data.</text>
</comment>
<protein>
    <submittedName>
        <fullName evidence="2">Uncharacterized protein</fullName>
    </submittedName>
</protein>
<keyword evidence="1" id="KW-1133">Transmembrane helix</keyword>
<name>A0A1E5Q4D4_9PROT</name>
<dbReference type="Proteomes" id="UP000095347">
    <property type="component" value="Unassembled WGS sequence"/>
</dbReference>
<organism evidence="2 3">
    <name type="scientific">Magnetovibrio blakemorei</name>
    <dbReference type="NCBI Taxonomy" id="28181"/>
    <lineage>
        <taxon>Bacteria</taxon>
        <taxon>Pseudomonadati</taxon>
        <taxon>Pseudomonadota</taxon>
        <taxon>Alphaproteobacteria</taxon>
        <taxon>Rhodospirillales</taxon>
        <taxon>Magnetovibrionaceae</taxon>
        <taxon>Magnetovibrio</taxon>
    </lineage>
</organism>
<feature type="transmembrane region" description="Helical" evidence="1">
    <location>
        <begin position="62"/>
        <end position="80"/>
    </location>
</feature>
<accession>A0A1E5Q4D4</accession>
<reference evidence="3" key="1">
    <citation type="submission" date="2016-07" db="EMBL/GenBank/DDBJ databases">
        <authorList>
            <person name="Florea S."/>
            <person name="Webb J.S."/>
            <person name="Jaromczyk J."/>
            <person name="Schardl C.L."/>
        </authorList>
    </citation>
    <scope>NUCLEOTIDE SEQUENCE [LARGE SCALE GENOMIC DNA]</scope>
    <source>
        <strain evidence="3">MV-1</strain>
    </source>
</reference>
<dbReference type="RefSeq" id="WP_069959146.1">
    <property type="nucleotide sequence ID" value="NZ_MCGG01000067.1"/>
</dbReference>
<sequence length="81" mass="9506">MSTWTDYVPDWLKTTAFDASQWDWSVPAWFSSGSENGAEIIDQSWIDEIESAWAREDAIKKYTPWVVGLVMVFLLWRAFLR</sequence>
<evidence type="ECO:0000256" key="1">
    <source>
        <dbReference type="SAM" id="Phobius"/>
    </source>
</evidence>
<evidence type="ECO:0000313" key="2">
    <source>
        <dbReference type="EMBL" id="OEJ64644.1"/>
    </source>
</evidence>
<evidence type="ECO:0000313" key="3">
    <source>
        <dbReference type="Proteomes" id="UP000095347"/>
    </source>
</evidence>
<keyword evidence="1" id="KW-0812">Transmembrane</keyword>
<dbReference type="EMBL" id="MCGG01000067">
    <property type="protein sequence ID" value="OEJ64644.1"/>
    <property type="molecule type" value="Genomic_DNA"/>
</dbReference>
<proteinExistence type="predicted"/>
<gene>
    <name evidence="2" type="ORF">BEN30_00705</name>
</gene>